<dbReference type="EMBL" id="OW152836">
    <property type="protein sequence ID" value="CAH2057506.1"/>
    <property type="molecule type" value="Genomic_DNA"/>
</dbReference>
<dbReference type="Gene3D" id="3.30.70.270">
    <property type="match status" value="1"/>
</dbReference>
<evidence type="ECO:0000259" key="1">
    <source>
        <dbReference type="PROSITE" id="PS50878"/>
    </source>
</evidence>
<dbReference type="InterPro" id="IPR043128">
    <property type="entry name" value="Rev_trsase/Diguanyl_cyclase"/>
</dbReference>
<name>A0ABN8IK30_9NEOP</name>
<dbReference type="PANTHER" id="PTHR47027">
    <property type="entry name" value="REVERSE TRANSCRIPTASE DOMAIN-CONTAINING PROTEIN"/>
    <property type="match status" value="1"/>
</dbReference>
<evidence type="ECO:0000313" key="3">
    <source>
        <dbReference type="Proteomes" id="UP000837857"/>
    </source>
</evidence>
<feature type="non-terminal residue" evidence="2">
    <location>
        <position position="120"/>
    </location>
</feature>
<dbReference type="Proteomes" id="UP000837857">
    <property type="component" value="Chromosome 24"/>
</dbReference>
<protein>
    <recommendedName>
        <fullName evidence="1">Reverse transcriptase domain-containing protein</fullName>
    </recommendedName>
</protein>
<proteinExistence type="predicted"/>
<keyword evidence="3" id="KW-1185">Reference proteome</keyword>
<dbReference type="PANTHER" id="PTHR47027:SF20">
    <property type="entry name" value="REVERSE TRANSCRIPTASE-LIKE PROTEIN WITH RNA-DIRECTED DNA POLYMERASE DOMAIN"/>
    <property type="match status" value="1"/>
</dbReference>
<organism evidence="2 3">
    <name type="scientific">Iphiclides podalirius</name>
    <name type="common">scarce swallowtail</name>
    <dbReference type="NCBI Taxonomy" id="110791"/>
    <lineage>
        <taxon>Eukaryota</taxon>
        <taxon>Metazoa</taxon>
        <taxon>Ecdysozoa</taxon>
        <taxon>Arthropoda</taxon>
        <taxon>Hexapoda</taxon>
        <taxon>Insecta</taxon>
        <taxon>Pterygota</taxon>
        <taxon>Neoptera</taxon>
        <taxon>Endopterygota</taxon>
        <taxon>Lepidoptera</taxon>
        <taxon>Glossata</taxon>
        <taxon>Ditrysia</taxon>
        <taxon>Papilionoidea</taxon>
        <taxon>Papilionidae</taxon>
        <taxon>Papilioninae</taxon>
        <taxon>Iphiclides</taxon>
    </lineage>
</organism>
<sequence>MDALTEHAQSLASSTFVYADDVAVSTTSREELEKTLEEWKRQLRAGGLVLSVAKTQYMVCNDPNTVESGPLTIDGQQVVRCDLYKYLGTMLHSSGEVDVSIQHRIPAAWLKWRVTYWRNL</sequence>
<reference evidence="2" key="1">
    <citation type="submission" date="2022-03" db="EMBL/GenBank/DDBJ databases">
        <authorList>
            <person name="Martin H S."/>
        </authorList>
    </citation>
    <scope>NUCLEOTIDE SEQUENCE</scope>
</reference>
<dbReference type="PROSITE" id="PS50878">
    <property type="entry name" value="RT_POL"/>
    <property type="match status" value="1"/>
</dbReference>
<dbReference type="Pfam" id="PF00078">
    <property type="entry name" value="RVT_1"/>
    <property type="match status" value="1"/>
</dbReference>
<evidence type="ECO:0000313" key="2">
    <source>
        <dbReference type="EMBL" id="CAH2057506.1"/>
    </source>
</evidence>
<dbReference type="InterPro" id="IPR043502">
    <property type="entry name" value="DNA/RNA_pol_sf"/>
</dbReference>
<gene>
    <name evidence="2" type="ORF">IPOD504_LOCUS10278</name>
</gene>
<feature type="domain" description="Reverse transcriptase" evidence="1">
    <location>
        <begin position="1"/>
        <end position="91"/>
    </location>
</feature>
<dbReference type="SUPFAM" id="SSF56672">
    <property type="entry name" value="DNA/RNA polymerases"/>
    <property type="match status" value="1"/>
</dbReference>
<dbReference type="InterPro" id="IPR000477">
    <property type="entry name" value="RT_dom"/>
</dbReference>
<accession>A0ABN8IK30</accession>